<evidence type="ECO:0000313" key="1">
    <source>
        <dbReference type="Proteomes" id="UP000095283"/>
    </source>
</evidence>
<dbReference type="GO" id="GO:0035091">
    <property type="term" value="F:phosphatidylinositol binding"/>
    <property type="evidence" value="ECO:0007669"/>
    <property type="project" value="TreeGrafter"/>
</dbReference>
<reference evidence="2" key="1">
    <citation type="submission" date="2016-11" db="UniProtKB">
        <authorList>
            <consortium name="WormBaseParasite"/>
        </authorList>
    </citation>
    <scope>IDENTIFICATION</scope>
</reference>
<dbReference type="PANTHER" id="PTHR45827:SF1">
    <property type="entry name" value="SORTING NEXIN"/>
    <property type="match status" value="1"/>
</dbReference>
<dbReference type="GO" id="GO:0097320">
    <property type="term" value="P:plasma membrane tubulation"/>
    <property type="evidence" value="ECO:0007669"/>
    <property type="project" value="TreeGrafter"/>
</dbReference>
<dbReference type="Gene3D" id="2.30.30.40">
    <property type="entry name" value="SH3 Domains"/>
    <property type="match status" value="1"/>
</dbReference>
<dbReference type="GO" id="GO:0006897">
    <property type="term" value="P:endocytosis"/>
    <property type="evidence" value="ECO:0007669"/>
    <property type="project" value="TreeGrafter"/>
</dbReference>
<dbReference type="PANTHER" id="PTHR45827">
    <property type="entry name" value="SORTING NEXIN"/>
    <property type="match status" value="1"/>
</dbReference>
<dbReference type="GO" id="GO:0031410">
    <property type="term" value="C:cytoplasmic vesicle"/>
    <property type="evidence" value="ECO:0007669"/>
    <property type="project" value="TreeGrafter"/>
</dbReference>
<proteinExistence type="predicted"/>
<evidence type="ECO:0000313" key="2">
    <source>
        <dbReference type="WBParaSite" id="Hba_17936"/>
    </source>
</evidence>
<dbReference type="GO" id="GO:0005886">
    <property type="term" value="C:plasma membrane"/>
    <property type="evidence" value="ECO:0007669"/>
    <property type="project" value="TreeGrafter"/>
</dbReference>
<accession>A0A1I7XJJ5</accession>
<dbReference type="Proteomes" id="UP000095283">
    <property type="component" value="Unplaced"/>
</dbReference>
<keyword evidence="1" id="KW-1185">Reference proteome</keyword>
<sequence length="453" mass="50719">MSCQVRAEYDFEAQAGSGEMSIIAGEILTVIRDVLSVLKYLVFSRMSEEDGLKVVTCEAKSVFSPSPMSSPTMELHLNVILLAVNRIQFKFKFIMLFASGLRKAVDQYDPCMAAVNATAEETAKLLNEKRRRQMIRRHTCSTLKPDALLRTVTFESAFTIKEDDEYQRQVFAPSSSVPPSKTVNDDWGSSTFMGGAVVPSYGGPGLSVVQTIVCLCKTLLVWCTPSYCQRAGLVQIYQLMKKEQIVVHLISKEKQLGGDDLQFEKRITTIIRNLEIIVDHQMKKIAQEHHNGKGESIATSGHGYHDSRTAIIRSQSVGGDRHSGSKINRNINRFSNFVKSGMESYVLGESKMNGQPGEKHEIIVNGSLVQWMPVQQYYTCTVDKPKKETKLKGLKSFIAYSLTSSLSKIEALASLFNKIMLLLTQVEALRLGWRTMVWALWMGPQELNPVENL</sequence>
<dbReference type="GO" id="GO:0016197">
    <property type="term" value="P:endosomal transport"/>
    <property type="evidence" value="ECO:0007669"/>
    <property type="project" value="TreeGrafter"/>
</dbReference>
<dbReference type="AlphaFoldDB" id="A0A1I7XJJ5"/>
<name>A0A1I7XJJ5_HETBA</name>
<dbReference type="WBParaSite" id="Hba_17936">
    <property type="protein sequence ID" value="Hba_17936"/>
    <property type="gene ID" value="Hba_17936"/>
</dbReference>
<organism evidence="1 2">
    <name type="scientific">Heterorhabditis bacteriophora</name>
    <name type="common">Entomopathogenic nematode worm</name>
    <dbReference type="NCBI Taxonomy" id="37862"/>
    <lineage>
        <taxon>Eukaryota</taxon>
        <taxon>Metazoa</taxon>
        <taxon>Ecdysozoa</taxon>
        <taxon>Nematoda</taxon>
        <taxon>Chromadorea</taxon>
        <taxon>Rhabditida</taxon>
        <taxon>Rhabditina</taxon>
        <taxon>Rhabditomorpha</taxon>
        <taxon>Strongyloidea</taxon>
        <taxon>Heterorhabditidae</taxon>
        <taxon>Heterorhabditis</taxon>
    </lineage>
</organism>
<protein>
    <submittedName>
        <fullName evidence="2">t-SNARE coiled-coil homology domain-containing protein</fullName>
    </submittedName>
</protein>